<dbReference type="EnsemblPlants" id="Zm00001eb291790_T001">
    <property type="protein sequence ID" value="Zm00001eb291790_P001"/>
    <property type="gene ID" value="Zm00001eb291790"/>
</dbReference>
<reference evidence="2" key="1">
    <citation type="journal article" date="2009" name="Science">
        <title>The B73 maize genome: complexity, diversity, and dynamics.</title>
        <authorList>
            <person name="Schnable P.S."/>
            <person name="Ware D."/>
            <person name="Fulton R.S."/>
            <person name="Stein J.C."/>
            <person name="Wei F."/>
            <person name="Pasternak S."/>
            <person name="Liang C."/>
            <person name="Zhang J."/>
            <person name="Fulton L."/>
            <person name="Graves T.A."/>
            <person name="Minx P."/>
            <person name="Reily A.D."/>
            <person name="Courtney L."/>
            <person name="Kruchowski S.S."/>
            <person name="Tomlinson C."/>
            <person name="Strong C."/>
            <person name="Delehaunty K."/>
            <person name="Fronick C."/>
            <person name="Courtney B."/>
            <person name="Rock S.M."/>
            <person name="Belter E."/>
            <person name="Du F."/>
            <person name="Kim K."/>
            <person name="Abbott R.M."/>
            <person name="Cotton M."/>
            <person name="Levy A."/>
            <person name="Marchetto P."/>
            <person name="Ochoa K."/>
            <person name="Jackson S.M."/>
            <person name="Gillam B."/>
            <person name="Chen W."/>
            <person name="Yan L."/>
            <person name="Higginbotham J."/>
            <person name="Cardenas M."/>
            <person name="Waligorski J."/>
            <person name="Applebaum E."/>
            <person name="Phelps L."/>
            <person name="Falcone J."/>
            <person name="Kanchi K."/>
            <person name="Thane T."/>
            <person name="Scimone A."/>
            <person name="Thane N."/>
            <person name="Henke J."/>
            <person name="Wang T."/>
            <person name="Ruppert J."/>
            <person name="Shah N."/>
            <person name="Rotter K."/>
            <person name="Hodges J."/>
            <person name="Ingenthron E."/>
            <person name="Cordes M."/>
            <person name="Kohlberg S."/>
            <person name="Sgro J."/>
            <person name="Delgado B."/>
            <person name="Mead K."/>
            <person name="Chinwalla A."/>
            <person name="Leonard S."/>
            <person name="Crouse K."/>
            <person name="Collura K."/>
            <person name="Kudrna D."/>
            <person name="Currie J."/>
            <person name="He R."/>
            <person name="Angelova A."/>
            <person name="Rajasekar S."/>
            <person name="Mueller T."/>
            <person name="Lomeli R."/>
            <person name="Scara G."/>
            <person name="Ko A."/>
            <person name="Delaney K."/>
            <person name="Wissotski M."/>
            <person name="Lopez G."/>
            <person name="Campos D."/>
            <person name="Braidotti M."/>
            <person name="Ashley E."/>
            <person name="Golser W."/>
            <person name="Kim H."/>
            <person name="Lee S."/>
            <person name="Lin J."/>
            <person name="Dujmic Z."/>
            <person name="Kim W."/>
            <person name="Talag J."/>
            <person name="Zuccolo A."/>
            <person name="Fan C."/>
            <person name="Sebastian A."/>
            <person name="Kramer M."/>
            <person name="Spiegel L."/>
            <person name="Nascimento L."/>
            <person name="Zutavern T."/>
            <person name="Miller B."/>
            <person name="Ambroise C."/>
            <person name="Muller S."/>
            <person name="Spooner W."/>
            <person name="Narechania A."/>
            <person name="Ren L."/>
            <person name="Wei S."/>
            <person name="Kumari S."/>
            <person name="Faga B."/>
            <person name="Levy M.J."/>
            <person name="McMahan L."/>
            <person name="Van Buren P."/>
            <person name="Vaughn M.W."/>
            <person name="Ying K."/>
            <person name="Yeh C.-T."/>
            <person name="Emrich S.J."/>
            <person name="Jia Y."/>
            <person name="Kalyanaraman A."/>
            <person name="Hsia A.-P."/>
            <person name="Barbazuk W.B."/>
            <person name="Baucom R.S."/>
            <person name="Brutnell T.P."/>
            <person name="Carpita N.C."/>
            <person name="Chaparro C."/>
            <person name="Chia J.-M."/>
            <person name="Deragon J.-M."/>
            <person name="Estill J.C."/>
            <person name="Fu Y."/>
            <person name="Jeddeloh J.A."/>
            <person name="Han Y."/>
            <person name="Lee H."/>
            <person name="Li P."/>
            <person name="Lisch D.R."/>
            <person name="Liu S."/>
            <person name="Liu Z."/>
            <person name="Nagel D.H."/>
            <person name="McCann M.C."/>
            <person name="SanMiguel P."/>
            <person name="Myers A.M."/>
            <person name="Nettleton D."/>
            <person name="Nguyen J."/>
            <person name="Penning B.W."/>
            <person name="Ponnala L."/>
            <person name="Schneider K.L."/>
            <person name="Schwartz D.C."/>
            <person name="Sharma A."/>
            <person name="Soderlund C."/>
            <person name="Springer N.M."/>
            <person name="Sun Q."/>
            <person name="Wang H."/>
            <person name="Waterman M."/>
            <person name="Westerman R."/>
            <person name="Wolfgruber T.K."/>
            <person name="Yang L."/>
            <person name="Yu Y."/>
            <person name="Zhang L."/>
            <person name="Zhou S."/>
            <person name="Zhu Q."/>
            <person name="Bennetzen J.L."/>
            <person name="Dawe R.K."/>
            <person name="Jiang J."/>
            <person name="Jiang N."/>
            <person name="Presting G.G."/>
            <person name="Wessler S.R."/>
            <person name="Aluru S."/>
            <person name="Martienssen R.A."/>
            <person name="Clifton S.W."/>
            <person name="McCombie W.R."/>
            <person name="Wing R.A."/>
            <person name="Wilson R.K."/>
        </authorList>
    </citation>
    <scope>NUCLEOTIDE SEQUENCE [LARGE SCALE GENOMIC DNA]</scope>
    <source>
        <strain evidence="2">cv. B73</strain>
    </source>
</reference>
<reference evidence="1" key="2">
    <citation type="submission" date="2019-07" db="EMBL/GenBank/DDBJ databases">
        <authorList>
            <person name="Seetharam A."/>
            <person name="Woodhouse M."/>
            <person name="Cannon E."/>
        </authorList>
    </citation>
    <scope>NUCLEOTIDE SEQUENCE [LARGE SCALE GENOMIC DNA]</scope>
    <source>
        <strain evidence="1">cv. B73</strain>
    </source>
</reference>
<evidence type="ECO:0000313" key="2">
    <source>
        <dbReference type="Proteomes" id="UP000007305"/>
    </source>
</evidence>
<accession>A0A804UBZ9</accession>
<dbReference type="InParanoid" id="A0A804UBZ9"/>
<sequence>MKIRREGREEVVVSLSGDMYCVLTGQETPVNIHRHHMGYDCYRILEAKAKENAPSPAFPLQADLCVQLS</sequence>
<name>A0A804UBZ9_MAIZE</name>
<protein>
    <submittedName>
        <fullName evidence="1">Uncharacterized protein</fullName>
    </submittedName>
</protein>
<proteinExistence type="predicted"/>
<evidence type="ECO:0000313" key="1">
    <source>
        <dbReference type="EnsemblPlants" id="Zm00001eb291790_P001"/>
    </source>
</evidence>
<dbReference type="Gramene" id="Zm00001eb291790_T001">
    <property type="protein sequence ID" value="Zm00001eb291790_P001"/>
    <property type="gene ID" value="Zm00001eb291790"/>
</dbReference>
<keyword evidence="2" id="KW-1185">Reference proteome</keyword>
<organism evidence="1 2">
    <name type="scientific">Zea mays</name>
    <name type="common">Maize</name>
    <dbReference type="NCBI Taxonomy" id="4577"/>
    <lineage>
        <taxon>Eukaryota</taxon>
        <taxon>Viridiplantae</taxon>
        <taxon>Streptophyta</taxon>
        <taxon>Embryophyta</taxon>
        <taxon>Tracheophyta</taxon>
        <taxon>Spermatophyta</taxon>
        <taxon>Magnoliopsida</taxon>
        <taxon>Liliopsida</taxon>
        <taxon>Poales</taxon>
        <taxon>Poaceae</taxon>
        <taxon>PACMAD clade</taxon>
        <taxon>Panicoideae</taxon>
        <taxon>Andropogonodae</taxon>
        <taxon>Andropogoneae</taxon>
        <taxon>Tripsacinae</taxon>
        <taxon>Zea</taxon>
    </lineage>
</organism>
<dbReference type="Proteomes" id="UP000007305">
    <property type="component" value="Chromosome 6"/>
</dbReference>
<dbReference type="AlphaFoldDB" id="A0A804UBZ9"/>
<reference evidence="1" key="3">
    <citation type="submission" date="2021-05" db="UniProtKB">
        <authorList>
            <consortium name="EnsemblPlants"/>
        </authorList>
    </citation>
    <scope>IDENTIFICATION</scope>
    <source>
        <strain evidence="1">cv. B73</strain>
    </source>
</reference>